<dbReference type="GO" id="GO:0016829">
    <property type="term" value="F:lyase activity"/>
    <property type="evidence" value="ECO:0007669"/>
    <property type="project" value="InterPro"/>
</dbReference>
<evidence type="ECO:0000313" key="5">
    <source>
        <dbReference type="Proteomes" id="UP000436016"/>
    </source>
</evidence>
<dbReference type="InterPro" id="IPR012480">
    <property type="entry name" value="Hepar_II_III_C"/>
</dbReference>
<comment type="caution">
    <text evidence="4">The sequence shown here is derived from an EMBL/GenBank/DDBJ whole genome shotgun (WGS) entry which is preliminary data.</text>
</comment>
<dbReference type="Proteomes" id="UP000436016">
    <property type="component" value="Unassembled WGS sequence"/>
</dbReference>
<proteinExistence type="predicted"/>
<protein>
    <submittedName>
        <fullName evidence="4">Heparinase</fullName>
    </submittedName>
</protein>
<feature type="region of interest" description="Disordered" evidence="2">
    <location>
        <begin position="561"/>
        <end position="582"/>
    </location>
</feature>
<sequence length="582" mass="63560">MGARIAQGWRRAGDRLRARRLPTGPRPSAFVAWPEPRTIGSYTSGLQLLAGNFQFAGRLVEAPRTPIWEVESPSPEFTAEMNGFAWLDDLIIAGDAKARRQARVWVNDWIRRYGKGQGPGWTPELTGRRVLHWIAHAVPLMRVMDEGQSDAFLWALGRQAGFLKHRWSSAPPGPARIAALTGLVYCALALEGRGGDLGPALRALGREAAREVGPDGGIATRNPEELLTVFTLLTWASRTAQETGHQPDRRHLEALARIAPTLRALRLGDGALTRFHGGGRGIEGQLDQTLADAGIRSGRRDGLAMGYAQIAHGRTKIVVDAAAPPRGRASANGHASTLGFEMSSGRRPIIVNCGPGYRFGPDWRRASRATASHSAPGLERVSSSGIAPEGFVGNTFGERLIRTPADVSYQRANDLTGTWIRCTHDGYVDTHGLICERRLFLSSDGRSILGEDRFTAETPRQKARLDSRRSDKAVRFQCHFHVHPDVTAALDLGGQAVSLKLRSEEVWILRQEGGTLSLDASAYLDQTRLHPRATKQAVVSADLLGYGGAVTWSLRRASDGSRATRDLHLDPEERRADPETDQ</sequence>
<evidence type="ECO:0000256" key="2">
    <source>
        <dbReference type="SAM" id="MobiDB-lite"/>
    </source>
</evidence>
<reference evidence="4 5" key="1">
    <citation type="submission" date="2019-12" db="EMBL/GenBank/DDBJ databases">
        <title>Strain KN286 was isolated from seawater, which was collected from Caroline Seamount in the tropical western Pacific.</title>
        <authorList>
            <person name="Wang Q."/>
        </authorList>
    </citation>
    <scope>NUCLEOTIDE SEQUENCE [LARGE SCALE GENOMIC DNA]</scope>
    <source>
        <strain evidence="4 5">KN286</strain>
    </source>
</reference>
<dbReference type="Pfam" id="PF07940">
    <property type="entry name" value="Hepar_II_III_C"/>
    <property type="match status" value="1"/>
</dbReference>
<dbReference type="InterPro" id="IPR008929">
    <property type="entry name" value="Chondroitin_lyas"/>
</dbReference>
<evidence type="ECO:0000313" key="4">
    <source>
        <dbReference type="EMBL" id="MXU66482.1"/>
    </source>
</evidence>
<feature type="domain" description="Heparinase II/III-like C-terminal" evidence="3">
    <location>
        <begin position="299"/>
        <end position="552"/>
    </location>
</feature>
<dbReference type="EMBL" id="WUWG01000006">
    <property type="protein sequence ID" value="MXU66482.1"/>
    <property type="molecule type" value="Genomic_DNA"/>
</dbReference>
<organism evidence="4 5">
    <name type="scientific">Oceanomicrobium pacificus</name>
    <dbReference type="NCBI Taxonomy" id="2692916"/>
    <lineage>
        <taxon>Bacteria</taxon>
        <taxon>Pseudomonadati</taxon>
        <taxon>Pseudomonadota</taxon>
        <taxon>Alphaproteobacteria</taxon>
        <taxon>Rhodobacterales</taxon>
        <taxon>Paracoccaceae</taxon>
        <taxon>Oceanomicrobium</taxon>
    </lineage>
</organism>
<dbReference type="AlphaFoldDB" id="A0A6B0TYZ0"/>
<dbReference type="Gene3D" id="1.50.10.100">
    <property type="entry name" value="Chondroitin AC/alginate lyase"/>
    <property type="match status" value="1"/>
</dbReference>
<gene>
    <name evidence="4" type="ORF">GSH16_13605</name>
</gene>
<comment type="subcellular location">
    <subcellularLocation>
        <location evidence="1">Cell envelope</location>
    </subcellularLocation>
</comment>
<dbReference type="GO" id="GO:0030313">
    <property type="term" value="C:cell envelope"/>
    <property type="evidence" value="ECO:0007669"/>
    <property type="project" value="UniProtKB-SubCell"/>
</dbReference>
<dbReference type="Gene3D" id="2.70.98.70">
    <property type="match status" value="1"/>
</dbReference>
<name>A0A6B0TYZ0_9RHOB</name>
<keyword evidence="5" id="KW-1185">Reference proteome</keyword>
<accession>A0A6B0TYZ0</accession>
<evidence type="ECO:0000259" key="3">
    <source>
        <dbReference type="Pfam" id="PF07940"/>
    </source>
</evidence>
<evidence type="ECO:0000256" key="1">
    <source>
        <dbReference type="ARBA" id="ARBA00004196"/>
    </source>
</evidence>